<accession>A0A915PKE7</accession>
<proteinExistence type="predicted"/>
<reference evidence="3" key="1">
    <citation type="submission" date="2022-11" db="UniProtKB">
        <authorList>
            <consortium name="WormBaseParasite"/>
        </authorList>
    </citation>
    <scope>IDENTIFICATION</scope>
</reference>
<dbReference type="AlphaFoldDB" id="A0A915PKE7"/>
<feature type="region of interest" description="Disordered" evidence="1">
    <location>
        <begin position="19"/>
        <end position="59"/>
    </location>
</feature>
<organism evidence="2 3">
    <name type="scientific">Setaria digitata</name>
    <dbReference type="NCBI Taxonomy" id="48799"/>
    <lineage>
        <taxon>Eukaryota</taxon>
        <taxon>Metazoa</taxon>
        <taxon>Ecdysozoa</taxon>
        <taxon>Nematoda</taxon>
        <taxon>Chromadorea</taxon>
        <taxon>Rhabditida</taxon>
        <taxon>Spirurina</taxon>
        <taxon>Spiruromorpha</taxon>
        <taxon>Filarioidea</taxon>
        <taxon>Setariidae</taxon>
        <taxon>Setaria</taxon>
    </lineage>
</organism>
<evidence type="ECO:0000256" key="1">
    <source>
        <dbReference type="SAM" id="MobiDB-lite"/>
    </source>
</evidence>
<dbReference type="Proteomes" id="UP000887581">
    <property type="component" value="Unplaced"/>
</dbReference>
<dbReference type="WBParaSite" id="sdigi.contig127.g4884.t1">
    <property type="protein sequence ID" value="sdigi.contig127.g4884.t1"/>
    <property type="gene ID" value="sdigi.contig127.g4884"/>
</dbReference>
<feature type="compositionally biased region" description="Acidic residues" evidence="1">
    <location>
        <begin position="27"/>
        <end position="59"/>
    </location>
</feature>
<keyword evidence="2" id="KW-1185">Reference proteome</keyword>
<evidence type="ECO:0000313" key="3">
    <source>
        <dbReference type="WBParaSite" id="sdigi.contig127.g4884.t1"/>
    </source>
</evidence>
<evidence type="ECO:0000313" key="2">
    <source>
        <dbReference type="Proteomes" id="UP000887581"/>
    </source>
</evidence>
<protein>
    <submittedName>
        <fullName evidence="3">Uncharacterized protein</fullName>
    </submittedName>
</protein>
<sequence length="59" mass="6488">MDSTSLKCGLSCFPQHSKLASIPPIVTDDDDSGDDNDEDVDNDDDSDNKDDEDALWLEL</sequence>
<name>A0A915PKE7_9BILA</name>